<dbReference type="Proteomes" id="UP000664545">
    <property type="component" value="Unassembled WGS sequence"/>
</dbReference>
<dbReference type="CDD" id="cd14360">
    <property type="entry name" value="UBA_NAC_like_bac"/>
    <property type="match status" value="1"/>
</dbReference>
<reference evidence="4" key="1">
    <citation type="submission" date="2021-02" db="EMBL/GenBank/DDBJ databases">
        <title>Abyssanaerobacter marinus gen.nov., sp., nov, anaerobic bacterium isolated from the Onnuri vent field of Indian Ocean and suggestion of Mogibacteriaceae fam. nov., and proposal of reclassification of ambiguous this family's genus member.</title>
        <authorList>
            <person name="Kim Y.J."/>
            <person name="Yang J.-A."/>
        </authorList>
    </citation>
    <scope>NUCLEOTIDE SEQUENCE</scope>
    <source>
        <strain evidence="4">DSM 2634</strain>
    </source>
</reference>
<dbReference type="InterPro" id="IPR025642">
    <property type="entry name" value="DUF4342"/>
</dbReference>
<keyword evidence="2" id="KW-0472">Membrane</keyword>
<dbReference type="InterPro" id="IPR009060">
    <property type="entry name" value="UBA-like_sf"/>
</dbReference>
<feature type="compositionally biased region" description="Acidic residues" evidence="1">
    <location>
        <begin position="215"/>
        <end position="228"/>
    </location>
</feature>
<name>A0A939IGW9_CLOAM</name>
<dbReference type="AlphaFoldDB" id="A0A939IGW9"/>
<proteinExistence type="predicted"/>
<feature type="domain" description="DUF4342" evidence="3">
    <location>
        <begin position="47"/>
        <end position="121"/>
    </location>
</feature>
<evidence type="ECO:0000313" key="5">
    <source>
        <dbReference type="Proteomes" id="UP000664545"/>
    </source>
</evidence>
<dbReference type="EMBL" id="JAFJZZ010000001">
    <property type="protein sequence ID" value="MBN7772692.1"/>
    <property type="molecule type" value="Genomic_DNA"/>
</dbReference>
<evidence type="ECO:0000313" key="4">
    <source>
        <dbReference type="EMBL" id="MBN7772692.1"/>
    </source>
</evidence>
<feature type="region of interest" description="Disordered" evidence="1">
    <location>
        <begin position="205"/>
        <end position="228"/>
    </location>
</feature>
<protein>
    <submittedName>
        <fullName evidence="4">DUF4342 domain-containing protein</fullName>
    </submittedName>
</protein>
<keyword evidence="2" id="KW-0812">Transmembrane</keyword>
<keyword evidence="5" id="KW-1185">Reference proteome</keyword>
<gene>
    <name evidence="4" type="ORF">JYB65_04895</name>
</gene>
<evidence type="ECO:0000259" key="3">
    <source>
        <dbReference type="Pfam" id="PF14242"/>
    </source>
</evidence>
<accession>A0A939IGW9</accession>
<keyword evidence="2" id="KW-1133">Transmembrane helix</keyword>
<comment type="caution">
    <text evidence="4">The sequence shown here is derived from an EMBL/GenBank/DDBJ whole genome shotgun (WGS) entry which is preliminary data.</text>
</comment>
<dbReference type="RefSeq" id="WP_206581473.1">
    <property type="nucleotide sequence ID" value="NZ_JAFJZZ010000001.1"/>
</dbReference>
<evidence type="ECO:0000256" key="2">
    <source>
        <dbReference type="SAM" id="Phobius"/>
    </source>
</evidence>
<sequence>MEITLEKIELVKDRTGVSYKEAKEALEAADGSVVDAIIDIEEAIDEKGKTKIGEGGSQLINKIKETVKKGNVSKIIVRKDEEVLLNLPVNIGILGTVLAPWAMIAGLVAAFGTKCVIELVKDDGAIIDISEMANDTIEDIVEKSSVLADEVKVKSADVYNNVRAKTSDALNKVKKEEDCECEDDCGCNDDTCYAEADCNSEGCNCEEGSQTSEESASESDATGDIEIK</sequence>
<feature type="transmembrane region" description="Helical" evidence="2">
    <location>
        <begin position="83"/>
        <end position="111"/>
    </location>
</feature>
<dbReference type="SUPFAM" id="SSF46934">
    <property type="entry name" value="UBA-like"/>
    <property type="match status" value="1"/>
</dbReference>
<evidence type="ECO:0000256" key="1">
    <source>
        <dbReference type="SAM" id="MobiDB-lite"/>
    </source>
</evidence>
<organism evidence="4 5">
    <name type="scientific">Clostridium aminobutyricum</name>
    <dbReference type="NCBI Taxonomy" id="33953"/>
    <lineage>
        <taxon>Bacteria</taxon>
        <taxon>Bacillati</taxon>
        <taxon>Bacillota</taxon>
        <taxon>Clostridia</taxon>
        <taxon>Eubacteriales</taxon>
        <taxon>Clostridiaceae</taxon>
        <taxon>Clostridium</taxon>
    </lineage>
</organism>
<dbReference type="Gene3D" id="1.10.8.10">
    <property type="entry name" value="DNA helicase RuvA subunit, C-terminal domain"/>
    <property type="match status" value="1"/>
</dbReference>
<dbReference type="Pfam" id="PF14242">
    <property type="entry name" value="DUF4342"/>
    <property type="match status" value="1"/>
</dbReference>